<feature type="compositionally biased region" description="Low complexity" evidence="1">
    <location>
        <begin position="40"/>
        <end position="52"/>
    </location>
</feature>
<evidence type="ECO:0000313" key="2">
    <source>
        <dbReference type="EMBL" id="CAD7274504.1"/>
    </source>
</evidence>
<dbReference type="EMBL" id="OA882297">
    <property type="protein sequence ID" value="CAD7274504.1"/>
    <property type="molecule type" value="Genomic_DNA"/>
</dbReference>
<feature type="compositionally biased region" description="Polar residues" evidence="1">
    <location>
        <begin position="19"/>
        <end position="32"/>
    </location>
</feature>
<dbReference type="EMBL" id="CAJPEX010000260">
    <property type="protein sequence ID" value="CAG0914656.1"/>
    <property type="molecule type" value="Genomic_DNA"/>
</dbReference>
<dbReference type="Proteomes" id="UP000678499">
    <property type="component" value="Unassembled WGS sequence"/>
</dbReference>
<evidence type="ECO:0000313" key="3">
    <source>
        <dbReference type="Proteomes" id="UP000678499"/>
    </source>
</evidence>
<evidence type="ECO:0000256" key="1">
    <source>
        <dbReference type="SAM" id="MobiDB-lite"/>
    </source>
</evidence>
<sequence length="206" mass="21187">MSSKEAAGRGSRASPAPRSGTQSASYISSTAGSKVPVRSTTSAGAATTTAKAPEPDNNGSSGGGGASSSSSSEEAVSLSRILSKPVREPSFFLGVGTSTGSGSGRLSDGAVPPSTANAGDNANGHGGVLPPPGVPDDYLYFKNVVPQLKRDLKERDIRIAGLELECNELKRHLKRQDVEKMSLAREVHKLKTPLFSATTYPSMAPS</sequence>
<accession>A0A7R9BHQ1</accession>
<keyword evidence="3" id="KW-1185">Reference proteome</keyword>
<proteinExistence type="predicted"/>
<organism evidence="2">
    <name type="scientific">Notodromas monacha</name>
    <dbReference type="NCBI Taxonomy" id="399045"/>
    <lineage>
        <taxon>Eukaryota</taxon>
        <taxon>Metazoa</taxon>
        <taxon>Ecdysozoa</taxon>
        <taxon>Arthropoda</taxon>
        <taxon>Crustacea</taxon>
        <taxon>Oligostraca</taxon>
        <taxon>Ostracoda</taxon>
        <taxon>Podocopa</taxon>
        <taxon>Podocopida</taxon>
        <taxon>Cypridocopina</taxon>
        <taxon>Cypridoidea</taxon>
        <taxon>Cyprididae</taxon>
        <taxon>Notodromas</taxon>
    </lineage>
</organism>
<dbReference type="OrthoDB" id="6381650at2759"/>
<name>A0A7R9BHQ1_9CRUS</name>
<gene>
    <name evidence="2" type="ORF">NMOB1V02_LOCUS2335</name>
</gene>
<feature type="region of interest" description="Disordered" evidence="1">
    <location>
        <begin position="1"/>
        <end position="132"/>
    </location>
</feature>
<protein>
    <submittedName>
        <fullName evidence="2">Uncharacterized protein</fullName>
    </submittedName>
</protein>
<reference evidence="2" key="1">
    <citation type="submission" date="2020-11" db="EMBL/GenBank/DDBJ databases">
        <authorList>
            <person name="Tran Van P."/>
        </authorList>
    </citation>
    <scope>NUCLEOTIDE SEQUENCE</scope>
</reference>
<dbReference type="AlphaFoldDB" id="A0A7R9BHQ1"/>